<dbReference type="STRING" id="63057.A0A2P5EVE6"/>
<evidence type="ECO:0000256" key="2">
    <source>
        <dbReference type="SAM" id="MobiDB-lite"/>
    </source>
</evidence>
<dbReference type="GO" id="GO:0003723">
    <property type="term" value="F:RNA binding"/>
    <property type="evidence" value="ECO:0007669"/>
    <property type="project" value="InterPro"/>
</dbReference>
<evidence type="ECO:0000313" key="4">
    <source>
        <dbReference type="Proteomes" id="UP000237000"/>
    </source>
</evidence>
<gene>
    <name evidence="3" type="ORF">TorRG33x02_146410</name>
</gene>
<dbReference type="PANTHER" id="PTHR47926">
    <property type="entry name" value="PENTATRICOPEPTIDE REPEAT-CONTAINING PROTEIN"/>
    <property type="match status" value="1"/>
</dbReference>
<proteinExistence type="predicted"/>
<dbReference type="PANTHER" id="PTHR47926:SF540">
    <property type="entry name" value="PENTATRICOPEPTIDE REPEAT-CONTAINING PROTEIN"/>
    <property type="match status" value="1"/>
</dbReference>
<reference evidence="4" key="1">
    <citation type="submission" date="2016-06" db="EMBL/GenBank/DDBJ databases">
        <title>Parallel loss of symbiosis genes in relatives of nitrogen-fixing non-legume Parasponia.</title>
        <authorList>
            <person name="Van Velzen R."/>
            <person name="Holmer R."/>
            <person name="Bu F."/>
            <person name="Rutten L."/>
            <person name="Van Zeijl A."/>
            <person name="Liu W."/>
            <person name="Santuari L."/>
            <person name="Cao Q."/>
            <person name="Sharma T."/>
            <person name="Shen D."/>
            <person name="Roswanjaya Y."/>
            <person name="Wardhani T."/>
            <person name="Kalhor M.S."/>
            <person name="Jansen J."/>
            <person name="Van den Hoogen J."/>
            <person name="Gungor B."/>
            <person name="Hartog M."/>
            <person name="Hontelez J."/>
            <person name="Verver J."/>
            <person name="Yang W.-C."/>
            <person name="Schijlen E."/>
            <person name="Repin R."/>
            <person name="Schilthuizen M."/>
            <person name="Schranz E."/>
            <person name="Heidstra R."/>
            <person name="Miyata K."/>
            <person name="Fedorova E."/>
            <person name="Kohlen W."/>
            <person name="Bisseling T."/>
            <person name="Smit S."/>
            <person name="Geurts R."/>
        </authorList>
    </citation>
    <scope>NUCLEOTIDE SEQUENCE [LARGE SCALE GENOMIC DNA]</scope>
    <source>
        <strain evidence="4">cv. RG33-2</strain>
    </source>
</reference>
<name>A0A2P5EVE6_TREOI</name>
<keyword evidence="1" id="KW-0677">Repeat</keyword>
<organism evidence="3 4">
    <name type="scientific">Trema orientale</name>
    <name type="common">Charcoal tree</name>
    <name type="synonym">Celtis orientalis</name>
    <dbReference type="NCBI Taxonomy" id="63057"/>
    <lineage>
        <taxon>Eukaryota</taxon>
        <taxon>Viridiplantae</taxon>
        <taxon>Streptophyta</taxon>
        <taxon>Embryophyta</taxon>
        <taxon>Tracheophyta</taxon>
        <taxon>Spermatophyta</taxon>
        <taxon>Magnoliopsida</taxon>
        <taxon>eudicotyledons</taxon>
        <taxon>Gunneridae</taxon>
        <taxon>Pentapetalae</taxon>
        <taxon>rosids</taxon>
        <taxon>fabids</taxon>
        <taxon>Rosales</taxon>
        <taxon>Cannabaceae</taxon>
        <taxon>Trema</taxon>
    </lineage>
</organism>
<feature type="compositionally biased region" description="Pro residues" evidence="2">
    <location>
        <begin position="35"/>
        <end position="50"/>
    </location>
</feature>
<dbReference type="Gene3D" id="1.25.40.10">
    <property type="entry name" value="Tetratricopeptide repeat domain"/>
    <property type="match status" value="1"/>
</dbReference>
<dbReference type="InterPro" id="IPR011990">
    <property type="entry name" value="TPR-like_helical_dom_sf"/>
</dbReference>
<protein>
    <submittedName>
        <fullName evidence="3">Pentatricopeptide repeat</fullName>
    </submittedName>
</protein>
<dbReference type="InParanoid" id="A0A2P5EVE6"/>
<dbReference type="InterPro" id="IPR002885">
    <property type="entry name" value="PPR_rpt"/>
</dbReference>
<dbReference type="Proteomes" id="UP000237000">
    <property type="component" value="Unassembled WGS sequence"/>
</dbReference>
<evidence type="ECO:0000256" key="1">
    <source>
        <dbReference type="ARBA" id="ARBA00022737"/>
    </source>
</evidence>
<dbReference type="OrthoDB" id="1735620at2759"/>
<keyword evidence="4" id="KW-1185">Reference proteome</keyword>
<dbReference type="EMBL" id="JXTC01000093">
    <property type="protein sequence ID" value="PON89497.1"/>
    <property type="molecule type" value="Genomic_DNA"/>
</dbReference>
<dbReference type="AlphaFoldDB" id="A0A2P5EVE6"/>
<dbReference type="GO" id="GO:0009451">
    <property type="term" value="P:RNA modification"/>
    <property type="evidence" value="ECO:0007669"/>
    <property type="project" value="InterPro"/>
</dbReference>
<sequence length="209" mass="23450">MPQERELRSHGQGLPRGRAEGPPPPPRPQNSKTIPPNPRPVPPPWSPPIQPSRRSLRINLRVSQQDGLRESGLPTYLKPEYDPLQLHDQGLLSVRRAIRPDEYTFAPLLNAFSNLCEFRMDAREGFEPDKATVLTVLPVCARLGAADVGQWIHSYTETKGLLQEVVSVGNALVDFYCKSGSLELAPSIFKHMPQKDVFSWIVMIFMSGF</sequence>
<feature type="region of interest" description="Disordered" evidence="2">
    <location>
        <begin position="1"/>
        <end position="52"/>
    </location>
</feature>
<comment type="caution">
    <text evidence="3">The sequence shown here is derived from an EMBL/GenBank/DDBJ whole genome shotgun (WGS) entry which is preliminary data.</text>
</comment>
<dbReference type="NCBIfam" id="TIGR00756">
    <property type="entry name" value="PPR"/>
    <property type="match status" value="1"/>
</dbReference>
<accession>A0A2P5EVE6</accession>
<dbReference type="InterPro" id="IPR046960">
    <property type="entry name" value="PPR_At4g14850-like_plant"/>
</dbReference>
<evidence type="ECO:0000313" key="3">
    <source>
        <dbReference type="EMBL" id="PON89497.1"/>
    </source>
</evidence>